<dbReference type="EMBL" id="LDAU01000155">
    <property type="protein sequence ID" value="KRX02346.1"/>
    <property type="molecule type" value="Genomic_DNA"/>
</dbReference>
<reference evidence="2 3" key="1">
    <citation type="journal article" date="2015" name="Sci. Rep.">
        <title>Genome of the facultative scuticociliatosis pathogen Pseudocohnilembus persalinus provides insight into its virulence through horizontal gene transfer.</title>
        <authorList>
            <person name="Xiong J."/>
            <person name="Wang G."/>
            <person name="Cheng J."/>
            <person name="Tian M."/>
            <person name="Pan X."/>
            <person name="Warren A."/>
            <person name="Jiang C."/>
            <person name="Yuan D."/>
            <person name="Miao W."/>
        </authorList>
    </citation>
    <scope>NUCLEOTIDE SEQUENCE [LARGE SCALE GENOMIC DNA]</scope>
    <source>
        <strain evidence="2">36N120E</strain>
    </source>
</reference>
<evidence type="ECO:0000313" key="2">
    <source>
        <dbReference type="EMBL" id="KRX02346.1"/>
    </source>
</evidence>
<comment type="caution">
    <text evidence="2">The sequence shown here is derived from an EMBL/GenBank/DDBJ whole genome shotgun (WGS) entry which is preliminary data.</text>
</comment>
<accession>A0A0V0QJT8</accession>
<evidence type="ECO:0000313" key="3">
    <source>
        <dbReference type="Proteomes" id="UP000054937"/>
    </source>
</evidence>
<dbReference type="AlphaFoldDB" id="A0A0V0QJT8"/>
<protein>
    <submittedName>
        <fullName evidence="2">Uncharacterized protein</fullName>
    </submittedName>
</protein>
<dbReference type="Proteomes" id="UP000054937">
    <property type="component" value="Unassembled WGS sequence"/>
</dbReference>
<feature type="region of interest" description="Disordered" evidence="1">
    <location>
        <begin position="317"/>
        <end position="345"/>
    </location>
</feature>
<evidence type="ECO:0000256" key="1">
    <source>
        <dbReference type="SAM" id="MobiDB-lite"/>
    </source>
</evidence>
<gene>
    <name evidence="2" type="ORF">PPERSA_09963</name>
</gene>
<organism evidence="2 3">
    <name type="scientific">Pseudocohnilembus persalinus</name>
    <name type="common">Ciliate</name>
    <dbReference type="NCBI Taxonomy" id="266149"/>
    <lineage>
        <taxon>Eukaryota</taxon>
        <taxon>Sar</taxon>
        <taxon>Alveolata</taxon>
        <taxon>Ciliophora</taxon>
        <taxon>Intramacronucleata</taxon>
        <taxon>Oligohymenophorea</taxon>
        <taxon>Scuticociliatia</taxon>
        <taxon>Philasterida</taxon>
        <taxon>Pseudocohnilembidae</taxon>
        <taxon>Pseudocohnilembus</taxon>
    </lineage>
</organism>
<feature type="compositionally biased region" description="Basic and acidic residues" evidence="1">
    <location>
        <begin position="326"/>
        <end position="345"/>
    </location>
</feature>
<proteinExistence type="predicted"/>
<keyword evidence="3" id="KW-1185">Reference proteome</keyword>
<dbReference type="InParanoid" id="A0A0V0QJT8"/>
<sequence>MAFINKGKSLINTQKSIKNYKNAQEANGISSQKNLKGQSIQQLGASEDQEQENKVKKSKINIKYNQEIYPKLDEYDPDDLEKLKQRYLKSKYIIDPFLNLWGTVINTEDVQNIEDFAQIDHEQMTLLVNYLQIFSEIRNQRILFSTIQINKTTADELDFQLFEQNKKHLVKSYNLEPFKFLISLVQQPNDQWFLLISNLKKKESILIDFHRNPKNKTLKDSFDTMVDIYNELYDLNIEYFNMTCLVKNMTEISDSQDTRFYYFIYLYKFITQAKHSQLNVSEYEFETGKDRVLLLILKLKLMINEKLKTVPKPITDLQDQADNESEEHLQDRLEQRNQREEEMNQEENKLLPLIEQYDEDEYQFLLQQHKKAKPIDLKQNFSQHFDIQLSYEDVEILEINEAVTQKMMQFLINYILYQNQKKLMRKLAMAYIKVDDESDEYFSYRLQWPEFLQDQLTPDIDAFQFLFLLMGNIHN</sequence>
<name>A0A0V0QJT8_PSEPJ</name>